<evidence type="ECO:0000256" key="3">
    <source>
        <dbReference type="ARBA" id="ARBA00012560"/>
    </source>
</evidence>
<comment type="similarity">
    <text evidence="2 10">Belongs to the disproportionating enzyme family.</text>
</comment>
<evidence type="ECO:0000313" key="11">
    <source>
        <dbReference type="EMBL" id="QBZ82511.1"/>
    </source>
</evidence>
<organism evidence="11 12">
    <name type="scientific">Hydrogenovibrio crunogenus</name>
    <dbReference type="NCBI Taxonomy" id="39765"/>
    <lineage>
        <taxon>Bacteria</taxon>
        <taxon>Pseudomonadati</taxon>
        <taxon>Pseudomonadota</taxon>
        <taxon>Gammaproteobacteria</taxon>
        <taxon>Thiotrichales</taxon>
        <taxon>Piscirickettsiaceae</taxon>
        <taxon>Hydrogenovibrio</taxon>
    </lineage>
</organism>
<comment type="catalytic activity">
    <reaction evidence="1 10">
        <text>Transfers a segment of a (1-&gt;4)-alpha-D-glucan to a new position in an acceptor, which may be glucose or a (1-&gt;4)-alpha-D-glucan.</text>
        <dbReference type="EC" id="2.4.1.25"/>
    </reaction>
</comment>
<keyword evidence="7 10" id="KW-0119">Carbohydrate metabolism</keyword>
<dbReference type="RefSeq" id="WP_135795216.1">
    <property type="nucleotide sequence ID" value="NZ_CP032096.1"/>
</dbReference>
<evidence type="ECO:0000313" key="12">
    <source>
        <dbReference type="Proteomes" id="UP000296201"/>
    </source>
</evidence>
<evidence type="ECO:0000256" key="5">
    <source>
        <dbReference type="ARBA" id="ARBA00022676"/>
    </source>
</evidence>
<dbReference type="GO" id="GO:0005975">
    <property type="term" value="P:carbohydrate metabolic process"/>
    <property type="evidence" value="ECO:0007669"/>
    <property type="project" value="InterPro"/>
</dbReference>
<dbReference type="Gene3D" id="3.20.20.80">
    <property type="entry name" value="Glycosidases"/>
    <property type="match status" value="2"/>
</dbReference>
<dbReference type="PANTHER" id="PTHR32438">
    <property type="entry name" value="4-ALPHA-GLUCANOTRANSFERASE DPE1, CHLOROPLASTIC/AMYLOPLASTIC"/>
    <property type="match status" value="1"/>
</dbReference>
<protein>
    <recommendedName>
        <fullName evidence="4 10">4-alpha-glucanotransferase</fullName>
        <ecNumber evidence="3 10">2.4.1.25</ecNumber>
    </recommendedName>
    <alternativeName>
        <fullName evidence="8 10">Amylomaltase</fullName>
    </alternativeName>
    <alternativeName>
        <fullName evidence="9 10">Disproportionating enzyme</fullName>
    </alternativeName>
</protein>
<dbReference type="InterPro" id="IPR003385">
    <property type="entry name" value="Glyco_hydro_77"/>
</dbReference>
<evidence type="ECO:0000256" key="10">
    <source>
        <dbReference type="RuleBase" id="RU361207"/>
    </source>
</evidence>
<gene>
    <name evidence="11" type="primary">malQ</name>
    <name evidence="11" type="ORF">GHNINEIG_00541</name>
</gene>
<evidence type="ECO:0000256" key="8">
    <source>
        <dbReference type="ARBA" id="ARBA00031423"/>
    </source>
</evidence>
<evidence type="ECO:0000256" key="1">
    <source>
        <dbReference type="ARBA" id="ARBA00000439"/>
    </source>
</evidence>
<proteinExistence type="inferred from homology"/>
<dbReference type="EMBL" id="CP032096">
    <property type="protein sequence ID" value="QBZ82511.1"/>
    <property type="molecule type" value="Genomic_DNA"/>
</dbReference>
<dbReference type="PANTHER" id="PTHR32438:SF5">
    <property type="entry name" value="4-ALPHA-GLUCANOTRANSFERASE DPE1, CHLOROPLASTIC_AMYLOPLASTIC"/>
    <property type="match status" value="1"/>
</dbReference>
<dbReference type="NCBIfam" id="NF011080">
    <property type="entry name" value="PRK14508.1-3"/>
    <property type="match status" value="1"/>
</dbReference>
<dbReference type="OrthoDB" id="9763489at2"/>
<evidence type="ECO:0000256" key="7">
    <source>
        <dbReference type="ARBA" id="ARBA00023277"/>
    </source>
</evidence>
<evidence type="ECO:0000256" key="6">
    <source>
        <dbReference type="ARBA" id="ARBA00022679"/>
    </source>
</evidence>
<evidence type="ECO:0000256" key="2">
    <source>
        <dbReference type="ARBA" id="ARBA00005684"/>
    </source>
</evidence>
<dbReference type="Proteomes" id="UP000296201">
    <property type="component" value="Chromosome"/>
</dbReference>
<dbReference type="GO" id="GO:0004134">
    <property type="term" value="F:4-alpha-glucanotransferase activity"/>
    <property type="evidence" value="ECO:0007669"/>
    <property type="project" value="UniProtKB-EC"/>
</dbReference>
<evidence type="ECO:0000256" key="9">
    <source>
        <dbReference type="ARBA" id="ARBA00031501"/>
    </source>
</evidence>
<accession>A0A4P7NXL5</accession>
<dbReference type="NCBIfam" id="TIGR00217">
    <property type="entry name" value="malQ"/>
    <property type="match status" value="1"/>
</dbReference>
<evidence type="ECO:0000256" key="4">
    <source>
        <dbReference type="ARBA" id="ARBA00020295"/>
    </source>
</evidence>
<sequence>MSHKKAGVLLHPTSLPSGRLDEQAWRFLDWMAQAHLSVWQMLPLTHPVQGLSPYQSVSAFAMNPALLPVNWLEMIDEETFQSFEQEPPHWLNDYALFMALRQHFKMTSWAEWPDAYRYRDFEALTLFAETHAYEIRFLKKQQFVLRQIWQNLKDTAHEKGITLFGDMPIFVAYDSVDVWANPHLFKLDDDLNPTVVTGVPPDYFSETGQRWGNPHYDWQEMQKDGFKWWHHRIQSDLSLFDLIRIDHFRGLEASWEIAVDEETAVNGHWVKVPGQLFLDSLQQAFPKLPLVAEDLGIITPEVMALKERYHLPGMSVLQFGFNGLPDNPHALAEQVENSVVYTGTHDNDTSLGWWNSLEDNDYKQWVSSQLPASEDPMPWPLIEAAFQSVAYLAMIPMQDFLSLGAEDRMNTPGTVENNWTWQFRWDQVSSEITEKIAGLVNASDRDATREGAVL</sequence>
<keyword evidence="6 10" id="KW-0808">Transferase</keyword>
<keyword evidence="5 10" id="KW-0328">Glycosyltransferase</keyword>
<dbReference type="Pfam" id="PF02446">
    <property type="entry name" value="Glyco_hydro_77"/>
    <property type="match status" value="2"/>
</dbReference>
<dbReference type="InterPro" id="IPR017853">
    <property type="entry name" value="GH"/>
</dbReference>
<reference evidence="11 12" key="1">
    <citation type="submission" date="2018-08" db="EMBL/GenBank/DDBJ databases">
        <title>Horizontal acquisition of hydrogen conversion ability and other habitat adaptations in Hydrogenovibrio crunogenus strains.</title>
        <authorList>
            <person name="Gonnella G."/>
            <person name="Adam N."/>
            <person name="Perner M."/>
        </authorList>
    </citation>
    <scope>NUCLEOTIDE SEQUENCE [LARGE SCALE GENOMIC DNA]</scope>
    <source>
        <strain evidence="11 12">SP-41</strain>
    </source>
</reference>
<dbReference type="SUPFAM" id="SSF51445">
    <property type="entry name" value="(Trans)glycosidases"/>
    <property type="match status" value="1"/>
</dbReference>
<dbReference type="AlphaFoldDB" id="A0A4P7NXL5"/>
<name>A0A4P7NXL5_9GAMM</name>
<dbReference type="EC" id="2.4.1.25" evidence="3 10"/>
<keyword evidence="12" id="KW-1185">Reference proteome</keyword>